<dbReference type="GO" id="GO:0005524">
    <property type="term" value="F:ATP binding"/>
    <property type="evidence" value="ECO:0007669"/>
    <property type="project" value="UniProtKB-UniRule"/>
</dbReference>
<evidence type="ECO:0000256" key="12">
    <source>
        <dbReference type="ARBA" id="ARBA00022840"/>
    </source>
</evidence>
<dbReference type="GO" id="GO:0005272">
    <property type="term" value="F:sodium channel activity"/>
    <property type="evidence" value="ECO:0007669"/>
    <property type="project" value="UniProtKB-KW"/>
</dbReference>
<dbReference type="InterPro" id="IPR011009">
    <property type="entry name" value="Kinase-like_dom_sf"/>
</dbReference>
<dbReference type="InterPro" id="IPR001873">
    <property type="entry name" value="ENaC"/>
</dbReference>
<keyword evidence="6" id="KW-0963">Cytoplasm</keyword>
<dbReference type="Proteomes" id="UP001151699">
    <property type="component" value="Chromosome A"/>
</dbReference>
<dbReference type="GO" id="GO:0005737">
    <property type="term" value="C:cytoplasm"/>
    <property type="evidence" value="ECO:0007669"/>
    <property type="project" value="UniProtKB-SubCell"/>
</dbReference>
<keyword evidence="13" id="KW-1133">Transmembrane helix</keyword>
<dbReference type="AlphaFoldDB" id="A0A9Q0S7I1"/>
<evidence type="ECO:0000256" key="19">
    <source>
        <dbReference type="PROSITE-ProRule" id="PRU10141"/>
    </source>
</evidence>
<comment type="caution">
    <text evidence="22">The sequence shown here is derived from an EMBL/GenBank/DDBJ whole genome shotgun (WGS) entry which is preliminary data.</text>
</comment>
<keyword evidence="14" id="KW-0915">Sodium</keyword>
<dbReference type="Gene3D" id="3.30.200.20">
    <property type="entry name" value="Phosphorylase Kinase, domain 1"/>
    <property type="match status" value="2"/>
</dbReference>
<evidence type="ECO:0000256" key="8">
    <source>
        <dbReference type="ARBA" id="ARBA00022679"/>
    </source>
</evidence>
<evidence type="ECO:0000256" key="7">
    <source>
        <dbReference type="ARBA" id="ARBA00022527"/>
    </source>
</evidence>
<evidence type="ECO:0000313" key="23">
    <source>
        <dbReference type="Proteomes" id="UP001151699"/>
    </source>
</evidence>
<evidence type="ECO:0000256" key="9">
    <source>
        <dbReference type="ARBA" id="ARBA00022692"/>
    </source>
</evidence>
<dbReference type="GO" id="GO:0004674">
    <property type="term" value="F:protein serine/threonine kinase activity"/>
    <property type="evidence" value="ECO:0007669"/>
    <property type="project" value="UniProtKB-KW"/>
</dbReference>
<dbReference type="PROSITE" id="PS00107">
    <property type="entry name" value="PROTEIN_KINASE_ATP"/>
    <property type="match status" value="1"/>
</dbReference>
<reference evidence="22" key="1">
    <citation type="submission" date="2022-07" db="EMBL/GenBank/DDBJ databases">
        <authorList>
            <person name="Trinca V."/>
            <person name="Uliana J.V.C."/>
            <person name="Torres T.T."/>
            <person name="Ward R.J."/>
            <person name="Monesi N."/>
        </authorList>
    </citation>
    <scope>NUCLEOTIDE SEQUENCE</scope>
    <source>
        <strain evidence="22">HSMRA1968</strain>
        <tissue evidence="22">Whole embryos</tissue>
    </source>
</reference>
<dbReference type="PROSITE" id="PS50011">
    <property type="entry name" value="PROTEIN_KINASE_DOM"/>
    <property type="match status" value="1"/>
</dbReference>
<dbReference type="FunFam" id="1.10.510.10:FF:000100">
    <property type="entry name" value="inhibitor of nuclear factor kappa-B kinase subunit epsilon"/>
    <property type="match status" value="1"/>
</dbReference>
<comment type="similarity">
    <text evidence="3 20">Belongs to the amiloride-sensitive sodium channel (TC 1.A.6) family.</text>
</comment>
<dbReference type="Pfam" id="PF00858">
    <property type="entry name" value="ASC"/>
    <property type="match status" value="1"/>
</dbReference>
<evidence type="ECO:0000256" key="4">
    <source>
        <dbReference type="ARBA" id="ARBA00022448"/>
    </source>
</evidence>
<dbReference type="Gene3D" id="1.10.287.770">
    <property type="entry name" value="YojJ-like"/>
    <property type="match status" value="1"/>
</dbReference>
<keyword evidence="17 20" id="KW-0739">Sodium transport</keyword>
<organism evidence="22 23">
    <name type="scientific">Pseudolycoriella hygida</name>
    <dbReference type="NCBI Taxonomy" id="35572"/>
    <lineage>
        <taxon>Eukaryota</taxon>
        <taxon>Metazoa</taxon>
        <taxon>Ecdysozoa</taxon>
        <taxon>Arthropoda</taxon>
        <taxon>Hexapoda</taxon>
        <taxon>Insecta</taxon>
        <taxon>Pterygota</taxon>
        <taxon>Neoptera</taxon>
        <taxon>Endopterygota</taxon>
        <taxon>Diptera</taxon>
        <taxon>Nematocera</taxon>
        <taxon>Sciaroidea</taxon>
        <taxon>Sciaridae</taxon>
        <taxon>Pseudolycoriella</taxon>
    </lineage>
</organism>
<proteinExistence type="inferred from homology"/>
<evidence type="ECO:0000256" key="3">
    <source>
        <dbReference type="ARBA" id="ARBA00007193"/>
    </source>
</evidence>
<evidence type="ECO:0000256" key="5">
    <source>
        <dbReference type="ARBA" id="ARBA00022461"/>
    </source>
</evidence>
<dbReference type="PANTHER" id="PTHR22969">
    <property type="entry name" value="IKB KINASE"/>
    <property type="match status" value="1"/>
</dbReference>
<dbReference type="InterPro" id="IPR017441">
    <property type="entry name" value="Protein_kinase_ATP_BS"/>
</dbReference>
<evidence type="ECO:0000256" key="1">
    <source>
        <dbReference type="ARBA" id="ARBA00004141"/>
    </source>
</evidence>
<dbReference type="InterPro" id="IPR051180">
    <property type="entry name" value="IKK"/>
</dbReference>
<evidence type="ECO:0000313" key="22">
    <source>
        <dbReference type="EMBL" id="KAJ6646943.1"/>
    </source>
</evidence>
<dbReference type="InterPro" id="IPR000719">
    <property type="entry name" value="Prot_kinase_dom"/>
</dbReference>
<comment type="subcellular location">
    <subcellularLocation>
        <location evidence="2">Cytoplasm</location>
    </subcellularLocation>
    <subcellularLocation>
        <location evidence="1">Membrane</location>
        <topology evidence="1">Multi-pass membrane protein</topology>
    </subcellularLocation>
</comment>
<dbReference type="GO" id="GO:0010628">
    <property type="term" value="P:positive regulation of gene expression"/>
    <property type="evidence" value="ECO:0007669"/>
    <property type="project" value="UniProtKB-ARBA"/>
</dbReference>
<keyword evidence="12 19" id="KW-0067">ATP-binding</keyword>
<dbReference type="Pfam" id="PF18396">
    <property type="entry name" value="TBK1_ULD"/>
    <property type="match status" value="1"/>
</dbReference>
<name>A0A9Q0S7I1_9DIPT</name>
<dbReference type="SUPFAM" id="SSF56112">
    <property type="entry name" value="Protein kinase-like (PK-like)"/>
    <property type="match status" value="2"/>
</dbReference>
<evidence type="ECO:0000256" key="14">
    <source>
        <dbReference type="ARBA" id="ARBA00023053"/>
    </source>
</evidence>
<evidence type="ECO:0000256" key="13">
    <source>
        <dbReference type="ARBA" id="ARBA00022989"/>
    </source>
</evidence>
<dbReference type="SMART" id="SM00220">
    <property type="entry name" value="S_TKc"/>
    <property type="match status" value="1"/>
</dbReference>
<dbReference type="OrthoDB" id="10013850at2759"/>
<dbReference type="Gene3D" id="3.10.20.90">
    <property type="entry name" value="Phosphatidylinositol 3-kinase Catalytic Subunit, Chain A, domain 1"/>
    <property type="match status" value="1"/>
</dbReference>
<evidence type="ECO:0000256" key="11">
    <source>
        <dbReference type="ARBA" id="ARBA00022777"/>
    </source>
</evidence>
<evidence type="ECO:0000256" key="6">
    <source>
        <dbReference type="ARBA" id="ARBA00022490"/>
    </source>
</evidence>
<keyword evidence="8" id="KW-0808">Transferase</keyword>
<keyword evidence="23" id="KW-1185">Reference proteome</keyword>
<evidence type="ECO:0000256" key="18">
    <source>
        <dbReference type="ARBA" id="ARBA00023303"/>
    </source>
</evidence>
<dbReference type="Gene3D" id="1.10.510.10">
    <property type="entry name" value="Transferase(Phosphotransferase) domain 1"/>
    <property type="match status" value="1"/>
</dbReference>
<evidence type="ECO:0000256" key="16">
    <source>
        <dbReference type="ARBA" id="ARBA00023136"/>
    </source>
</evidence>
<protein>
    <submittedName>
        <fullName evidence="22">Serine/threonine-protein kinase TBK1</fullName>
    </submittedName>
</protein>
<dbReference type="PRINTS" id="PR01078">
    <property type="entry name" value="AMINACHANNEL"/>
</dbReference>
<dbReference type="Pfam" id="PF00069">
    <property type="entry name" value="Pkinase"/>
    <property type="match status" value="2"/>
</dbReference>
<dbReference type="GO" id="GO:0009967">
    <property type="term" value="P:positive regulation of signal transduction"/>
    <property type="evidence" value="ECO:0007669"/>
    <property type="project" value="UniProtKB-ARBA"/>
</dbReference>
<keyword evidence="15 20" id="KW-0406">Ion transport</keyword>
<keyword evidence="11 22" id="KW-0418">Kinase</keyword>
<keyword evidence="7" id="KW-0723">Serine/threonine-protein kinase</keyword>
<dbReference type="GO" id="GO:0006950">
    <property type="term" value="P:response to stress"/>
    <property type="evidence" value="ECO:0007669"/>
    <property type="project" value="UniProtKB-ARBA"/>
</dbReference>
<dbReference type="InterPro" id="IPR041087">
    <property type="entry name" value="TBK1_ULD"/>
</dbReference>
<evidence type="ECO:0000256" key="10">
    <source>
        <dbReference type="ARBA" id="ARBA00022741"/>
    </source>
</evidence>
<dbReference type="FunFam" id="3.30.200.20:FF:000106">
    <property type="entry name" value="serine/threonine-protein kinase TBK1 isoform X1"/>
    <property type="match status" value="2"/>
</dbReference>
<keyword evidence="10 19" id="KW-0547">Nucleotide-binding</keyword>
<feature type="domain" description="Protein kinase" evidence="21">
    <location>
        <begin position="12"/>
        <end position="374"/>
    </location>
</feature>
<dbReference type="Gene3D" id="1.20.1270.420">
    <property type="match status" value="1"/>
</dbReference>
<dbReference type="PANTHER" id="PTHR22969:SF15">
    <property type="entry name" value="FI05319P"/>
    <property type="match status" value="1"/>
</dbReference>
<dbReference type="Pfam" id="PF18394">
    <property type="entry name" value="TBK1_CCD1"/>
    <property type="match status" value="1"/>
</dbReference>
<evidence type="ECO:0000256" key="2">
    <source>
        <dbReference type="ARBA" id="ARBA00004496"/>
    </source>
</evidence>
<dbReference type="CDD" id="cd12219">
    <property type="entry name" value="Ubl_TBK1_like"/>
    <property type="match status" value="1"/>
</dbReference>
<dbReference type="EMBL" id="WJQU01000001">
    <property type="protein sequence ID" value="KAJ6646943.1"/>
    <property type="molecule type" value="Genomic_DNA"/>
</dbReference>
<gene>
    <name evidence="22" type="primary">TBK1_1</name>
    <name evidence="22" type="ORF">Bhyg_02159</name>
</gene>
<dbReference type="InterPro" id="IPR041309">
    <property type="entry name" value="TBK1_CC1"/>
</dbReference>
<keyword evidence="9 20" id="KW-0812">Transmembrane</keyword>
<evidence type="ECO:0000256" key="17">
    <source>
        <dbReference type="ARBA" id="ARBA00023201"/>
    </source>
</evidence>
<sequence>MSFLRGSANYVWCTTSVLGKGATGAVYQGVNKYNGEAVAVKTFNQMSHMRPVQVQMREFEVLKRVRHENIVKLLAIEDDQEDRGKGVNKHNGEAVAVKTFNQMSHMRPVEVQMREFEVLKKVSHENIVKLLAIEDDQEGRGKVIVMELCTGGSLFNLLDDPENSYGLPAQEFRLVLEHLTSGIKHLRDNCLVHRDLKPGNIMKFISEDGQTIYKLTDFGAARELKDNQPFVSLYGTEEYLHPDMYERAVLRRPVTKTFTANVDLWSIGVTLFHVATGNLPFRPYGGRRNKATMHRITTEKAAGVISGSQLSEDGPIEYSNVLPAHCHLSSGLQELVTPLLAGLLEESQERMWMFDQYFETVTNILSKKVVHVFYMNKSSSIEVYADEDDVLYNFKEHIKLQTDVQPESQILLLGSEHLEKKVDASTLVRGYPKTDVDSPIFLYSTDNNNVIIPNEPELPKFPSFPNSVSVENDASLAKVGCSVGHECKRRIEKYSRMDRLLKVGVNEFIEMLKYSLIALVEKTKHLGDMTAVVAELSETVSVIGRNTDCSKDMSAISSRLESLKLNVTSGIIEPTYQLHRKFVVDESLNAEWKSAIRDKKCPCKTRSVERAKHLTERLRDSWQHLLRDRATRQLTYNDEQFHALEKIKVAETGKRIKSLLNDDVRPVVAQIAECVADWYKHAQTIYVKVQYLEKDSNSCSHSLAGIHDHIFQIKEDLRNDDGEIQNIGANAQVSPQFSLCQETHNNIRVSKTYQKAYLGARFVPYEPMYPSVVEIKAFPDFYLTEIQSYHPNSISLSPNRSNVFSCEKVMTDFKEIFKTKAKGFVTDPKKLVRYVVLLICCVVVIFQLSECFTKLYRPPITTHSHFDLNETISYPALTFCRDPAYKEDVLKSYNLSYHPKFSSSWRNFDFNNVDLDDLFKKATYEKSEFFGQYGLDGSPNSKFYFFHFVIGVSRKCEFLDVDIVSGIYFNYGQCHTMRPLVTTRRSWKNHGYSLILLHTMESTDETHSENVPGWHVFLHEAKENFTEINMETSGRVEYMYIKSGEELEIKLTATHFNMKSGRDRTCTDDINHSAIQCAEICQWTKITDPIGCSGPWMPGVDLPYCNNYTDMRQLLASYQTLADINVSECGCADPCKSVIYSAYVMNRGPFEKQAVPSSQVWLYYTSKMITVFEERPNYDLTQFVADMGGSLGFLLGLSVLGLIKILEKIVSLIFGNYIRKHQEKAKAAKLDENKDSDLCSTTTLELPHKLSQSNDKK</sequence>
<keyword evidence="4 20" id="KW-0813">Transport</keyword>
<keyword evidence="16" id="KW-0472">Membrane</keyword>
<accession>A0A9Q0S7I1</accession>
<dbReference type="GO" id="GO:0045089">
    <property type="term" value="P:positive regulation of innate immune response"/>
    <property type="evidence" value="ECO:0007669"/>
    <property type="project" value="UniProtKB-ARBA"/>
</dbReference>
<feature type="binding site" evidence="19">
    <location>
        <position position="41"/>
    </location>
    <ligand>
        <name>ATP</name>
        <dbReference type="ChEBI" id="CHEBI:30616"/>
    </ligand>
</feature>
<evidence type="ECO:0000256" key="15">
    <source>
        <dbReference type="ARBA" id="ARBA00023065"/>
    </source>
</evidence>
<evidence type="ECO:0000259" key="21">
    <source>
        <dbReference type="PROSITE" id="PS50011"/>
    </source>
</evidence>
<evidence type="ECO:0000256" key="20">
    <source>
        <dbReference type="RuleBase" id="RU000679"/>
    </source>
</evidence>
<keyword evidence="5 20" id="KW-0894">Sodium channel</keyword>
<dbReference type="GO" id="GO:0016020">
    <property type="term" value="C:membrane"/>
    <property type="evidence" value="ECO:0007669"/>
    <property type="project" value="UniProtKB-SubCell"/>
</dbReference>
<keyword evidence="18 20" id="KW-0407">Ion channel</keyword>